<evidence type="ECO:0000313" key="8">
    <source>
        <dbReference type="EMBL" id="RNA67589.1"/>
    </source>
</evidence>
<dbReference type="GO" id="GO:0009432">
    <property type="term" value="P:SOS response"/>
    <property type="evidence" value="ECO:0007669"/>
    <property type="project" value="TreeGrafter"/>
</dbReference>
<keyword evidence="3" id="KW-0067">ATP-binding</keyword>
<dbReference type="SUPFAM" id="SSF54975">
    <property type="entry name" value="Acylphosphatase/BLUF domain-like"/>
    <property type="match status" value="1"/>
</dbReference>
<dbReference type="PANTHER" id="PTHR21621">
    <property type="entry name" value="RIBOSOMAL PROTEIN S6 MODIFICATION PROTEIN"/>
    <property type="match status" value="1"/>
</dbReference>
<gene>
    <name evidence="8" type="ORF">EBO34_12750</name>
</gene>
<dbReference type="GO" id="GO:0005524">
    <property type="term" value="F:ATP binding"/>
    <property type="evidence" value="ECO:0007669"/>
    <property type="project" value="UniProtKB-UniRule"/>
</dbReference>
<accession>A0A3M7TQY4</accession>
<dbReference type="Pfam" id="PF08443">
    <property type="entry name" value="RimK"/>
    <property type="match status" value="1"/>
</dbReference>
<dbReference type="PANTHER" id="PTHR21621:SF0">
    <property type="entry name" value="BETA-CITRYLGLUTAMATE SYNTHASE B-RELATED"/>
    <property type="match status" value="1"/>
</dbReference>
<comment type="similarity">
    <text evidence="5">Belongs to the acylphosphatase family.</text>
</comment>
<dbReference type="PROSITE" id="PS51160">
    <property type="entry name" value="ACYLPHOSPHATASE_3"/>
    <property type="match status" value="1"/>
</dbReference>
<evidence type="ECO:0000256" key="4">
    <source>
        <dbReference type="PROSITE-ProRule" id="PRU00520"/>
    </source>
</evidence>
<dbReference type="SUPFAM" id="SSF56059">
    <property type="entry name" value="Glutathione synthetase ATP-binding domain-like"/>
    <property type="match status" value="1"/>
</dbReference>
<proteinExistence type="inferred from homology"/>
<dbReference type="RefSeq" id="WP_122899138.1">
    <property type="nucleotide sequence ID" value="NZ_RHIB01000002.1"/>
</dbReference>
<evidence type="ECO:0000256" key="1">
    <source>
        <dbReference type="ARBA" id="ARBA00015991"/>
    </source>
</evidence>
<keyword evidence="3" id="KW-0547">Nucleotide-binding</keyword>
<evidence type="ECO:0000256" key="3">
    <source>
        <dbReference type="PROSITE-ProRule" id="PRU00409"/>
    </source>
</evidence>
<name>A0A3M7TQY4_9BACI</name>
<dbReference type="GO" id="GO:0018169">
    <property type="term" value="F:ribosomal S6-glutamic acid ligase activity"/>
    <property type="evidence" value="ECO:0007669"/>
    <property type="project" value="TreeGrafter"/>
</dbReference>
<comment type="caution">
    <text evidence="4">Lacks conserved residue(s) required for the propagation of feature annotation.</text>
</comment>
<dbReference type="EMBL" id="RHIB01000002">
    <property type="protein sequence ID" value="RNA67589.1"/>
    <property type="molecule type" value="Genomic_DNA"/>
</dbReference>
<dbReference type="Pfam" id="PF00708">
    <property type="entry name" value="Acylphosphatase"/>
    <property type="match status" value="1"/>
</dbReference>
<organism evidence="8 9">
    <name type="scientific">Alteribacter keqinensis</name>
    <dbReference type="NCBI Taxonomy" id="2483800"/>
    <lineage>
        <taxon>Bacteria</taxon>
        <taxon>Bacillati</taxon>
        <taxon>Bacillota</taxon>
        <taxon>Bacilli</taxon>
        <taxon>Bacillales</taxon>
        <taxon>Bacillaceae</taxon>
        <taxon>Alteribacter</taxon>
    </lineage>
</organism>
<dbReference type="InterPro" id="IPR036046">
    <property type="entry name" value="Acylphosphatase-like_dom_sf"/>
</dbReference>
<dbReference type="PROSITE" id="PS50975">
    <property type="entry name" value="ATP_GRASP"/>
    <property type="match status" value="1"/>
</dbReference>
<evidence type="ECO:0000256" key="2">
    <source>
        <dbReference type="ARBA" id="ARBA00032904"/>
    </source>
</evidence>
<dbReference type="InterPro" id="IPR001792">
    <property type="entry name" value="Acylphosphatase-like_dom"/>
</dbReference>
<evidence type="ECO:0000256" key="5">
    <source>
        <dbReference type="RuleBase" id="RU004168"/>
    </source>
</evidence>
<sequence length="547" mass="61716">MVENQVSWLPHLTEEIVSDARGPELDAYAIALEGWRRGLTLRWHAKDSEKFSEMDTWFVDRPGKLFSLSSEDKTHYFFRTRGDKVTNEAVRIGGDKEKTKSLLTKAGVCTPISKQFKLSTENYDHILQYAASIGYPLVIKPVNGSFGKGVFTDIKDEIELAKTMNYLNGKYESEDVLVEKHVEGTDYRLYVIEDKVVGAIKRIPANIVGDGVHSIKDLIYEKNQERKKNPRLISCPIKINDDIKSFLQKKSLDLFTVPKQGEVVFLTDKSNISIGGDPIDSLDDLPYSIKKLGVEAIKSIPGLYHGAVDVIVEGEGDNCIGYVLELNPSAQIGSILFPEEGEARDVPGAIIDYYFPETINTSTDYKKVFFSLSDVLEPLITKTATVTTVSPAPVGKIYATKYTLMGDVQNVAYHRGIRKQAFERRHSGYIKNLSNGNIEVVVMGTCDDTVNNFHEALISDTERADVRDIIQEKWNGPVKVGFEVKADLKTQIEQFKFLKKQMELVRSDLKIVEKQNRAIEKSITWRMTFPIRKISDLLKIIGRKMNN</sequence>
<dbReference type="InterPro" id="IPR013815">
    <property type="entry name" value="ATP_grasp_subdomain_1"/>
</dbReference>
<feature type="domain" description="ATP-grasp" evidence="6">
    <location>
        <begin position="100"/>
        <end position="355"/>
    </location>
</feature>
<keyword evidence="9" id="KW-1185">Reference proteome</keyword>
<feature type="domain" description="Acylphosphatase-like" evidence="7">
    <location>
        <begin position="399"/>
        <end position="486"/>
    </location>
</feature>
<dbReference type="AlphaFoldDB" id="A0A3M7TQY4"/>
<protein>
    <recommendedName>
        <fullName evidence="1">Acylphosphatase</fullName>
    </recommendedName>
    <alternativeName>
        <fullName evidence="2">Acylphosphate phosphohydrolase</fullName>
    </alternativeName>
</protein>
<reference evidence="8 9" key="1">
    <citation type="submission" date="2018-10" db="EMBL/GenBank/DDBJ databases">
        <title>Bacillus Keqinensis sp. nov., a moderately halophilic bacterium isolated from a saline-alkaline lake.</title>
        <authorList>
            <person name="Wang H."/>
        </authorList>
    </citation>
    <scope>NUCLEOTIDE SEQUENCE [LARGE SCALE GENOMIC DNA]</scope>
    <source>
        <strain evidence="8 9">KQ-3</strain>
    </source>
</reference>
<dbReference type="InterPro" id="IPR011761">
    <property type="entry name" value="ATP-grasp"/>
</dbReference>
<dbReference type="OrthoDB" id="9803907at2"/>
<dbReference type="GO" id="GO:0046872">
    <property type="term" value="F:metal ion binding"/>
    <property type="evidence" value="ECO:0007669"/>
    <property type="project" value="InterPro"/>
</dbReference>
<evidence type="ECO:0000259" key="7">
    <source>
        <dbReference type="PROSITE" id="PS51160"/>
    </source>
</evidence>
<evidence type="ECO:0000259" key="6">
    <source>
        <dbReference type="PROSITE" id="PS50975"/>
    </source>
</evidence>
<evidence type="ECO:0000313" key="9">
    <source>
        <dbReference type="Proteomes" id="UP000278746"/>
    </source>
</evidence>
<dbReference type="Gene3D" id="3.30.70.100">
    <property type="match status" value="1"/>
</dbReference>
<dbReference type="InterPro" id="IPR013651">
    <property type="entry name" value="ATP-grasp_RimK-type"/>
</dbReference>
<dbReference type="GO" id="GO:0005737">
    <property type="term" value="C:cytoplasm"/>
    <property type="evidence" value="ECO:0007669"/>
    <property type="project" value="TreeGrafter"/>
</dbReference>
<comment type="caution">
    <text evidence="8">The sequence shown here is derived from an EMBL/GenBank/DDBJ whole genome shotgun (WGS) entry which is preliminary data.</text>
</comment>
<dbReference type="Proteomes" id="UP000278746">
    <property type="component" value="Unassembled WGS sequence"/>
</dbReference>
<dbReference type="Gene3D" id="3.30.1490.20">
    <property type="entry name" value="ATP-grasp fold, A domain"/>
    <property type="match status" value="1"/>
</dbReference>
<dbReference type="Gene3D" id="3.30.470.20">
    <property type="entry name" value="ATP-grasp fold, B domain"/>
    <property type="match status" value="2"/>
</dbReference>